<dbReference type="PANTHER" id="PTHR42873:SF1">
    <property type="entry name" value="S-ADENOSYLMETHIONINE-DEPENDENT METHYLTRANSFERASE DOMAIN-CONTAINING PROTEIN"/>
    <property type="match status" value="1"/>
</dbReference>
<evidence type="ECO:0000256" key="2">
    <source>
        <dbReference type="ARBA" id="ARBA00022490"/>
    </source>
</evidence>
<dbReference type="CDD" id="cd11572">
    <property type="entry name" value="RlmI_M_like"/>
    <property type="match status" value="1"/>
</dbReference>
<dbReference type="Pfam" id="PF03602">
    <property type="entry name" value="Cons_hypoth95"/>
    <property type="match status" value="1"/>
</dbReference>
<sequence>MVKNPMNKIKGAIVNKTGLERLNKKHPWIFKGHLASSPLAEPGDLVSLHNNRGRIEGWGFWSAGSLCTRVLAFGSQKPDIQRLLAFRLEKSLAFRKRWLSKAEAFRLVHSESDGLPGLIVDIYGPIASVQLLSAGWYKHRSMVVDSLLALLPLEGVVLRNDVRYLEQEGIPREIRLLWGKLPPQNCIDISFGEIKERVYPLAGQKTGLYLDVRNLPFLFKNISSEADVLDCFCFQGHFGLHALHWGARSVTAVEQSEEALAVYRENLQMNGLSSKDVDLRHGNAFDELRRLEGEKKLYDIIIMDPPPFSPGKAQIESARRGYKELALRAYRLLRPEGVLLYLCCSHAFSRQMLIEVLRDAAVDRRQAFRIVREGYQPEDHPIALEIPETNYLKGLLVQGVEE</sequence>
<dbReference type="KEGG" id="aco:Amico_0103"/>
<dbReference type="Gene3D" id="3.40.50.150">
    <property type="entry name" value="Vaccinia Virus protein VP39"/>
    <property type="match status" value="1"/>
</dbReference>
<accession>D5ECG9</accession>
<dbReference type="Gene3D" id="2.30.130.10">
    <property type="entry name" value="PUA domain"/>
    <property type="match status" value="1"/>
</dbReference>
<dbReference type="Gene3D" id="3.30.750.80">
    <property type="entry name" value="RNA methyltransferase domain (HRMD) like"/>
    <property type="match status" value="1"/>
</dbReference>
<dbReference type="Pfam" id="PF17785">
    <property type="entry name" value="PUA_3"/>
    <property type="match status" value="1"/>
</dbReference>
<dbReference type="OrthoDB" id="9805492at2"/>
<comment type="subcellular location">
    <subcellularLocation>
        <location evidence="1">Cytoplasm</location>
    </subcellularLocation>
</comment>
<dbReference type="SUPFAM" id="SSF53335">
    <property type="entry name" value="S-adenosyl-L-methionine-dependent methyltransferases"/>
    <property type="match status" value="1"/>
</dbReference>
<dbReference type="GO" id="GO:0005737">
    <property type="term" value="C:cytoplasm"/>
    <property type="evidence" value="ECO:0007669"/>
    <property type="project" value="UniProtKB-SubCell"/>
</dbReference>
<keyword evidence="6" id="KW-1185">Reference proteome</keyword>
<dbReference type="eggNOG" id="COG1092">
    <property type="taxonomic scope" value="Bacteria"/>
</dbReference>
<dbReference type="PANTHER" id="PTHR42873">
    <property type="entry name" value="RIBOSOMAL RNA LARGE SUBUNIT METHYLTRANSFERASE"/>
    <property type="match status" value="1"/>
</dbReference>
<dbReference type="HOGENOM" id="CLU_014042_0_0_0"/>
<dbReference type="InterPro" id="IPR036974">
    <property type="entry name" value="PUA_sf"/>
</dbReference>
<keyword evidence="3 5" id="KW-0808">Transferase</keyword>
<evidence type="ECO:0000313" key="5">
    <source>
        <dbReference type="EMBL" id="ADE56251.1"/>
    </source>
</evidence>
<protein>
    <submittedName>
        <fullName evidence="5">Methyltransferase small</fullName>
    </submittedName>
</protein>
<dbReference type="InterPro" id="IPR041532">
    <property type="entry name" value="RlmI-like_PUA"/>
</dbReference>
<dbReference type="CDD" id="cd02440">
    <property type="entry name" value="AdoMet_MTases"/>
    <property type="match status" value="1"/>
</dbReference>
<evidence type="ECO:0000313" key="6">
    <source>
        <dbReference type="Proteomes" id="UP000002366"/>
    </source>
</evidence>
<dbReference type="AlphaFoldDB" id="D5ECG9"/>
<dbReference type="GO" id="GO:0032259">
    <property type="term" value="P:methylation"/>
    <property type="evidence" value="ECO:0007669"/>
    <property type="project" value="UniProtKB-KW"/>
</dbReference>
<gene>
    <name evidence="5" type="ordered locus">Amico_0103</name>
</gene>
<evidence type="ECO:0000256" key="3">
    <source>
        <dbReference type="ARBA" id="ARBA00022679"/>
    </source>
</evidence>
<organism evidence="5 6">
    <name type="scientific">Aminobacterium colombiense (strain DSM 12261 / ALA-1)</name>
    <dbReference type="NCBI Taxonomy" id="572547"/>
    <lineage>
        <taxon>Bacteria</taxon>
        <taxon>Thermotogati</taxon>
        <taxon>Synergistota</taxon>
        <taxon>Synergistia</taxon>
        <taxon>Synergistales</taxon>
        <taxon>Aminobacteriaceae</taxon>
        <taxon>Aminobacterium</taxon>
    </lineage>
</organism>
<dbReference type="InterPro" id="IPR029063">
    <property type="entry name" value="SAM-dependent_MTases_sf"/>
</dbReference>
<keyword evidence="2" id="KW-0963">Cytoplasm</keyword>
<feature type="domain" description="RlmI-like PUA" evidence="4">
    <location>
        <begin position="13"/>
        <end position="72"/>
    </location>
</feature>
<keyword evidence="5" id="KW-0489">Methyltransferase</keyword>
<dbReference type="EMBL" id="CP001997">
    <property type="protein sequence ID" value="ADE56251.1"/>
    <property type="molecule type" value="Genomic_DNA"/>
</dbReference>
<dbReference type="STRING" id="572547.Amico_0103"/>
<dbReference type="GO" id="GO:0008168">
    <property type="term" value="F:methyltransferase activity"/>
    <property type="evidence" value="ECO:0007669"/>
    <property type="project" value="UniProtKB-KW"/>
</dbReference>
<dbReference type="Proteomes" id="UP000002366">
    <property type="component" value="Chromosome"/>
</dbReference>
<proteinExistence type="predicted"/>
<dbReference type="GO" id="GO:0003723">
    <property type="term" value="F:RNA binding"/>
    <property type="evidence" value="ECO:0007669"/>
    <property type="project" value="InterPro"/>
</dbReference>
<reference evidence="5 6" key="1">
    <citation type="journal article" date="2010" name="Stand. Genomic Sci.">
        <title>Complete genome sequence of Aminobacterium colombiense type strain (ALA-1).</title>
        <authorList>
            <person name="Chertkov O."/>
            <person name="Sikorski J."/>
            <person name="Brambilla E."/>
            <person name="Lapidus A."/>
            <person name="Copeland A."/>
            <person name="Glavina Del Rio T."/>
            <person name="Nolan M."/>
            <person name="Lucas S."/>
            <person name="Tice H."/>
            <person name="Cheng J.F."/>
            <person name="Han C."/>
            <person name="Detter J.C."/>
            <person name="Bruce D."/>
            <person name="Tapia R."/>
            <person name="Goodwin L."/>
            <person name="Pitluck S."/>
            <person name="Liolios K."/>
            <person name="Ivanova N."/>
            <person name="Mavromatis K."/>
            <person name="Ovchinnikova G."/>
            <person name="Pati A."/>
            <person name="Chen A."/>
            <person name="Palaniappan K."/>
            <person name="Land M."/>
            <person name="Hauser L."/>
            <person name="Chang Y.J."/>
            <person name="Jeffries C.D."/>
            <person name="Spring S."/>
            <person name="Rohde M."/>
            <person name="Goker M."/>
            <person name="Bristow J."/>
            <person name="Eisen J.A."/>
            <person name="Markowitz V."/>
            <person name="Hugenholtz P."/>
            <person name="Kyrpides N.C."/>
            <person name="Klenk H.P."/>
        </authorList>
    </citation>
    <scope>NUCLEOTIDE SEQUENCE [LARGE SCALE GENOMIC DNA]</scope>
    <source>
        <strain evidence="6">DSM 12261 / ALA-1</strain>
    </source>
</reference>
<evidence type="ECO:0000256" key="1">
    <source>
        <dbReference type="ARBA" id="ARBA00004496"/>
    </source>
</evidence>
<evidence type="ECO:0000259" key="4">
    <source>
        <dbReference type="Pfam" id="PF17785"/>
    </source>
</evidence>
<name>D5ECG9_AMICL</name>